<protein>
    <submittedName>
        <fullName evidence="8">Gamma-glutamyl-gamma-aminobutyrate hydrolase family protein</fullName>
    </submittedName>
</protein>
<dbReference type="Gene3D" id="3.40.50.880">
    <property type="match status" value="1"/>
</dbReference>
<sequence>MKGCGYQYEICHFTEWEHLKKDTIDAVILCGTPLKDNLFSEMKDCFTWIPEQSIPVLGICAGMQAVILAYGGSIEANPEIGMTSVRCRVSDDPIFCEDAWIAYELHRFATVPGNEFTVIAESDTCIQAVRHQANPVYGVMFHPEVRNTWVVERFLTTFVSHET</sequence>
<dbReference type="Pfam" id="PF00117">
    <property type="entry name" value="GATase"/>
    <property type="match status" value="1"/>
</dbReference>
<evidence type="ECO:0000313" key="9">
    <source>
        <dbReference type="Proteomes" id="UP001143747"/>
    </source>
</evidence>
<evidence type="ECO:0000256" key="2">
    <source>
        <dbReference type="ARBA" id="ARBA00022598"/>
    </source>
</evidence>
<keyword evidence="9" id="KW-1185">Reference proteome</keyword>
<accession>A0A9Q4PXJ1</accession>
<keyword evidence="2" id="KW-0436">Ligase</keyword>
<evidence type="ECO:0000259" key="7">
    <source>
        <dbReference type="Pfam" id="PF00117"/>
    </source>
</evidence>
<dbReference type="SUPFAM" id="SSF52317">
    <property type="entry name" value="Class I glutamine amidotransferase-like"/>
    <property type="match status" value="1"/>
</dbReference>
<dbReference type="PANTHER" id="PTHR11922">
    <property type="entry name" value="GMP SYNTHASE-RELATED"/>
    <property type="match status" value="1"/>
</dbReference>
<dbReference type="InterPro" id="IPR017926">
    <property type="entry name" value="GATASE"/>
</dbReference>
<reference evidence="8" key="1">
    <citation type="submission" date="2022-01" db="EMBL/GenBank/DDBJ databases">
        <title>Draft genome of Methanogenium marinum DSM 15558.</title>
        <authorList>
            <person name="Chen S.-C."/>
            <person name="You Y.-T."/>
        </authorList>
    </citation>
    <scope>NUCLEOTIDE SEQUENCE</scope>
    <source>
        <strain evidence="8">DSM 15558</strain>
    </source>
</reference>
<comment type="function">
    <text evidence="1">Catalyzes the synthesis of GMP from XMP.</text>
</comment>
<evidence type="ECO:0000256" key="4">
    <source>
        <dbReference type="ARBA" id="ARBA00022749"/>
    </source>
</evidence>
<gene>
    <name evidence="8" type="ORF">L0665_00730</name>
</gene>
<dbReference type="GO" id="GO:0005524">
    <property type="term" value="F:ATP binding"/>
    <property type="evidence" value="ECO:0007669"/>
    <property type="project" value="UniProtKB-KW"/>
</dbReference>
<feature type="domain" description="Glutamine amidotransferase" evidence="7">
    <location>
        <begin position="5"/>
        <end position="153"/>
    </location>
</feature>
<dbReference type="AlphaFoldDB" id="A0A9Q4PXJ1"/>
<dbReference type="Proteomes" id="UP001143747">
    <property type="component" value="Unassembled WGS sequence"/>
</dbReference>
<dbReference type="EMBL" id="JAKELO010000002">
    <property type="protein sequence ID" value="MDE4907153.1"/>
    <property type="molecule type" value="Genomic_DNA"/>
</dbReference>
<dbReference type="PANTHER" id="PTHR11922:SF2">
    <property type="entry name" value="GMP SYNTHASE [GLUTAMINE-HYDROLYZING]"/>
    <property type="match status" value="1"/>
</dbReference>
<comment type="caution">
    <text evidence="8">The sequence shown here is derived from an EMBL/GenBank/DDBJ whole genome shotgun (WGS) entry which is preliminary data.</text>
</comment>
<proteinExistence type="predicted"/>
<dbReference type="PROSITE" id="PS51273">
    <property type="entry name" value="GATASE_TYPE_1"/>
    <property type="match status" value="1"/>
</dbReference>
<keyword evidence="8" id="KW-0378">Hydrolase</keyword>
<evidence type="ECO:0000256" key="3">
    <source>
        <dbReference type="ARBA" id="ARBA00022741"/>
    </source>
</evidence>
<evidence type="ECO:0000256" key="1">
    <source>
        <dbReference type="ARBA" id="ARBA00002332"/>
    </source>
</evidence>
<evidence type="ECO:0000256" key="6">
    <source>
        <dbReference type="ARBA" id="ARBA00022840"/>
    </source>
</evidence>
<name>A0A9Q4PXJ1_9EURY</name>
<dbReference type="GO" id="GO:0003921">
    <property type="term" value="F:GMP synthase activity"/>
    <property type="evidence" value="ECO:0007669"/>
    <property type="project" value="TreeGrafter"/>
</dbReference>
<keyword evidence="6" id="KW-0067">ATP-binding</keyword>
<evidence type="ECO:0000256" key="5">
    <source>
        <dbReference type="ARBA" id="ARBA00022755"/>
    </source>
</evidence>
<dbReference type="GO" id="GO:0005829">
    <property type="term" value="C:cytosol"/>
    <property type="evidence" value="ECO:0007669"/>
    <property type="project" value="TreeGrafter"/>
</dbReference>
<dbReference type="InterPro" id="IPR029062">
    <property type="entry name" value="Class_I_gatase-like"/>
</dbReference>
<keyword evidence="5" id="KW-0658">Purine biosynthesis</keyword>
<keyword evidence="4" id="KW-0332">GMP biosynthesis</keyword>
<dbReference type="GO" id="GO:0016787">
    <property type="term" value="F:hydrolase activity"/>
    <property type="evidence" value="ECO:0007669"/>
    <property type="project" value="UniProtKB-KW"/>
</dbReference>
<organism evidence="8 9">
    <name type="scientific">Methanogenium marinum</name>
    <dbReference type="NCBI Taxonomy" id="348610"/>
    <lineage>
        <taxon>Archaea</taxon>
        <taxon>Methanobacteriati</taxon>
        <taxon>Methanobacteriota</taxon>
        <taxon>Stenosarchaea group</taxon>
        <taxon>Methanomicrobia</taxon>
        <taxon>Methanomicrobiales</taxon>
        <taxon>Methanomicrobiaceae</taxon>
        <taxon>Methanogenium</taxon>
    </lineage>
</organism>
<keyword evidence="3" id="KW-0547">Nucleotide-binding</keyword>
<evidence type="ECO:0000313" key="8">
    <source>
        <dbReference type="EMBL" id="MDE4907153.1"/>
    </source>
</evidence>